<reference evidence="1 4" key="3">
    <citation type="submission" date="2014-08" db="EMBL/GenBank/DDBJ databases">
        <title>First Complete Genome Sequence of the Shellfish Pathogen Vibrio tubiashii.</title>
        <authorList>
            <person name="Richards G.P."/>
            <person name="Needleman D.S."/>
            <person name="Watson M.A."/>
            <person name="Bono J.L."/>
        </authorList>
    </citation>
    <scope>NUCLEOTIDE SEQUENCE [LARGE SCALE GENOMIC DNA]</scope>
    <source>
        <strain evidence="1 4">ATCC 19109</strain>
    </source>
</reference>
<dbReference type="AlphaFoldDB" id="F9TDW9"/>
<evidence type="ECO:0000313" key="1">
    <source>
        <dbReference type="EMBL" id="AIW13567.1"/>
    </source>
</evidence>
<organism evidence="1 4">
    <name type="scientific">Vibrio tubiashii ATCC 19109</name>
    <dbReference type="NCBI Taxonomy" id="1051646"/>
    <lineage>
        <taxon>Bacteria</taxon>
        <taxon>Pseudomonadati</taxon>
        <taxon>Pseudomonadota</taxon>
        <taxon>Gammaproteobacteria</taxon>
        <taxon>Vibrionales</taxon>
        <taxon>Vibrionaceae</taxon>
        <taxon>Vibrio</taxon>
        <taxon>Vibrio oreintalis group</taxon>
    </lineage>
</organism>
<dbReference type="eggNOG" id="ENOG5031NA0">
    <property type="taxonomic scope" value="Bacteria"/>
</dbReference>
<reference evidence="2" key="1">
    <citation type="submission" date="2011-08" db="EMBL/GenBank/DDBJ databases">
        <authorList>
            <person name="Hoffman M."/>
            <person name="Strain E.A."/>
            <person name="Brown E."/>
            <person name="Allard M.W."/>
        </authorList>
    </citation>
    <scope>NUCLEOTIDE SEQUENCE</scope>
    <source>
        <strain evidence="2">ATCC 19109</strain>
    </source>
</reference>
<dbReference type="STRING" id="1051646.IX91_05030"/>
<gene>
    <name evidence="1" type="ORF">IX91_05030</name>
    <name evidence="2" type="ORF">VITU9109_20984</name>
</gene>
<name>F9TDW9_9VIBR</name>
<reference evidence="2 3" key="2">
    <citation type="journal article" date="2012" name="Int. J. Syst. Evol. Microbiol.">
        <title>Vibrio caribbeanicus sp. nov., isolated from the marine sponge Scleritoderma cyanea.</title>
        <authorList>
            <person name="Hoffmann M."/>
            <person name="Monday S.R."/>
            <person name="Allard M.W."/>
            <person name="Strain E.A."/>
            <person name="Whittaker P."/>
            <person name="Naum M."/>
            <person name="McCarthy P.J."/>
            <person name="Lopez J.V."/>
            <person name="Fischer M."/>
            <person name="Brown E.W."/>
        </authorList>
    </citation>
    <scope>NUCLEOTIDE SEQUENCE [LARGE SCALE GENOMIC DNA]</scope>
    <source>
        <strain evidence="2 3">ATCC 19109</strain>
    </source>
</reference>
<sequence length="206" mass="23144">MAKGYREAVMDPAKLDPSHPTNHGFQMQVHHLLSKQGVKKTGNGDKLKSYGYDINLPGNLVALPCTLEGACHLQVQLHRGNHPTVIDTNDNDKEHPKGYHIEVTELVEEAYKTISKRCENQGNPGVQRYMDYHSLLILRRISSFALPLTRVAKAFKRGGVGCLGATTVPELDLKLKAQPKECQCNERKHDKFSTFKEVPYNLERGK</sequence>
<proteinExistence type="predicted"/>
<dbReference type="GeneID" id="23444077"/>
<accession>F9TDW9</accession>
<dbReference type="Pfam" id="PF14412">
    <property type="entry name" value="AHH"/>
    <property type="match status" value="1"/>
</dbReference>
<dbReference type="EMBL" id="AFWI01000220">
    <property type="protein sequence ID" value="EGU46482.1"/>
    <property type="molecule type" value="Genomic_DNA"/>
</dbReference>
<dbReference type="HOGENOM" id="CLU_1331486_0_0_6"/>
<dbReference type="Proteomes" id="UP000030071">
    <property type="component" value="Chromosome 1"/>
</dbReference>
<dbReference type="InterPro" id="IPR032871">
    <property type="entry name" value="AHH_dom_containing"/>
</dbReference>
<keyword evidence="3" id="KW-1185">Reference proteome</keyword>
<protein>
    <submittedName>
        <fullName evidence="1">Uncharacterized protein</fullName>
    </submittedName>
</protein>
<dbReference type="KEGG" id="vtu:IX91_05030"/>
<evidence type="ECO:0000313" key="4">
    <source>
        <dbReference type="Proteomes" id="UP000030071"/>
    </source>
</evidence>
<dbReference type="EMBL" id="CP009354">
    <property type="protein sequence ID" value="AIW13567.1"/>
    <property type="molecule type" value="Genomic_DNA"/>
</dbReference>
<dbReference type="PATRIC" id="fig|1051646.9.peg.983"/>
<evidence type="ECO:0000313" key="2">
    <source>
        <dbReference type="EMBL" id="EGU46482.1"/>
    </source>
</evidence>
<evidence type="ECO:0000313" key="3">
    <source>
        <dbReference type="Proteomes" id="UP000003836"/>
    </source>
</evidence>
<dbReference type="Proteomes" id="UP000003836">
    <property type="component" value="Unassembled WGS sequence"/>
</dbReference>
<dbReference type="RefSeq" id="WP_004748969.1">
    <property type="nucleotide sequence ID" value="NZ_AFWI01000220.1"/>
</dbReference>